<keyword evidence="1" id="KW-0812">Transmembrane</keyword>
<reference evidence="2" key="2">
    <citation type="journal article" date="2022" name="Sci. Total Environ.">
        <title>Prevalence, transmission, and molecular epidemiology of tet(X)-positive bacteria among humans, animals, and environmental niches in China: An epidemiological, and genomic-based study.</title>
        <authorList>
            <person name="Dong N."/>
            <person name="Zeng Y."/>
            <person name="Cai C."/>
            <person name="Sun C."/>
            <person name="Lu J."/>
            <person name="Liu C."/>
            <person name="Zhou H."/>
            <person name="Sun Q."/>
            <person name="Shu L."/>
            <person name="Wang H."/>
            <person name="Wang Y."/>
            <person name="Wang S."/>
            <person name="Wu C."/>
            <person name="Chan E.W."/>
            <person name="Chen G."/>
            <person name="Shen Z."/>
            <person name="Chen S."/>
            <person name="Zhang R."/>
        </authorList>
    </citation>
    <scope>NUCLEOTIDE SEQUENCE</scope>
    <source>
        <strain evidence="2">R655-4</strain>
    </source>
</reference>
<comment type="caution">
    <text evidence="2">The sequence shown here is derived from an EMBL/GenBank/DDBJ whole genome shotgun (WGS) entry which is preliminary data.</text>
</comment>
<evidence type="ECO:0000313" key="2">
    <source>
        <dbReference type="EMBL" id="MDM1074042.1"/>
    </source>
</evidence>
<evidence type="ECO:0000313" key="3">
    <source>
        <dbReference type="Proteomes" id="UP001170959"/>
    </source>
</evidence>
<feature type="transmembrane region" description="Helical" evidence="1">
    <location>
        <begin position="12"/>
        <end position="32"/>
    </location>
</feature>
<evidence type="ECO:0000256" key="1">
    <source>
        <dbReference type="SAM" id="Phobius"/>
    </source>
</evidence>
<accession>A0AAJ1V9J3</accession>
<keyword evidence="1" id="KW-0472">Membrane</keyword>
<dbReference type="PROSITE" id="PS51257">
    <property type="entry name" value="PROKAR_LIPOPROTEIN"/>
    <property type="match status" value="1"/>
</dbReference>
<sequence>MKIKILSQNYLMYSCVIFGPIVLFAMMLMFILAEGDFYFVAIPNHVLHNFCIPSIHYGIFSLKKEHSFTQGCIRRAGT</sequence>
<gene>
    <name evidence="2" type="ORF">HX001_16280</name>
</gene>
<keyword evidence="1" id="KW-1133">Transmembrane helix</keyword>
<name>A0AAJ1V9J3_9FLAO</name>
<reference evidence="2" key="1">
    <citation type="submission" date="2020-06" db="EMBL/GenBank/DDBJ databases">
        <authorList>
            <person name="Dong N."/>
        </authorList>
    </citation>
    <scope>NUCLEOTIDE SEQUENCE</scope>
    <source>
        <strain evidence="2">R655-4</strain>
    </source>
</reference>
<dbReference type="EMBL" id="JACAGJ010000011">
    <property type="protein sequence ID" value="MDM1074042.1"/>
    <property type="molecule type" value="Genomic_DNA"/>
</dbReference>
<organism evidence="2 3">
    <name type="scientific">Empedobacter brevis</name>
    <dbReference type="NCBI Taxonomy" id="247"/>
    <lineage>
        <taxon>Bacteria</taxon>
        <taxon>Pseudomonadati</taxon>
        <taxon>Bacteroidota</taxon>
        <taxon>Flavobacteriia</taxon>
        <taxon>Flavobacteriales</taxon>
        <taxon>Weeksellaceae</taxon>
        <taxon>Empedobacter</taxon>
    </lineage>
</organism>
<protein>
    <submittedName>
        <fullName evidence="2">Uncharacterized protein</fullName>
    </submittedName>
</protein>
<dbReference type="AlphaFoldDB" id="A0AAJ1V9J3"/>
<proteinExistence type="predicted"/>
<dbReference type="Proteomes" id="UP001170959">
    <property type="component" value="Unassembled WGS sequence"/>
</dbReference>